<dbReference type="InterPro" id="IPR013929">
    <property type="entry name" value="RPAP1_C"/>
</dbReference>
<feature type="region of interest" description="Disordered" evidence="2">
    <location>
        <begin position="10"/>
        <end position="99"/>
    </location>
</feature>
<feature type="domain" description="RPAP1 N-terminal" evidence="4">
    <location>
        <begin position="84"/>
        <end position="128"/>
    </location>
</feature>
<feature type="compositionally biased region" description="Basic and acidic residues" evidence="2">
    <location>
        <begin position="72"/>
        <end position="90"/>
    </location>
</feature>
<reference evidence="5" key="1">
    <citation type="journal article" date="2023" name="Mol. Phylogenet. Evol.">
        <title>Genome-scale phylogeny and comparative genomics of the fungal order Sordariales.</title>
        <authorList>
            <person name="Hensen N."/>
            <person name="Bonometti L."/>
            <person name="Westerberg I."/>
            <person name="Brannstrom I.O."/>
            <person name="Guillou S."/>
            <person name="Cros-Aarteil S."/>
            <person name="Calhoun S."/>
            <person name="Haridas S."/>
            <person name="Kuo A."/>
            <person name="Mondo S."/>
            <person name="Pangilinan J."/>
            <person name="Riley R."/>
            <person name="LaButti K."/>
            <person name="Andreopoulos B."/>
            <person name="Lipzen A."/>
            <person name="Chen C."/>
            <person name="Yan M."/>
            <person name="Daum C."/>
            <person name="Ng V."/>
            <person name="Clum A."/>
            <person name="Steindorff A."/>
            <person name="Ohm R.A."/>
            <person name="Martin F."/>
            <person name="Silar P."/>
            <person name="Natvig D.O."/>
            <person name="Lalanne C."/>
            <person name="Gautier V."/>
            <person name="Ament-Velasquez S.L."/>
            <person name="Kruys A."/>
            <person name="Hutchinson M.I."/>
            <person name="Powell A.J."/>
            <person name="Barry K."/>
            <person name="Miller A.N."/>
            <person name="Grigoriev I.V."/>
            <person name="Debuchy R."/>
            <person name="Gladieux P."/>
            <person name="Hiltunen Thoren M."/>
            <person name="Johannesson H."/>
        </authorList>
    </citation>
    <scope>NUCLEOTIDE SEQUENCE</scope>
    <source>
        <strain evidence="5">CBS 168.71</strain>
    </source>
</reference>
<comment type="similarity">
    <text evidence="1">Belongs to the RPAP1 family.</text>
</comment>
<name>A0AAE0H6H8_9PEZI</name>
<feature type="compositionally biased region" description="Acidic residues" evidence="2">
    <location>
        <begin position="184"/>
        <end position="196"/>
    </location>
</feature>
<dbReference type="GO" id="GO:0006366">
    <property type="term" value="P:transcription by RNA polymerase II"/>
    <property type="evidence" value="ECO:0007669"/>
    <property type="project" value="InterPro"/>
</dbReference>
<dbReference type="InterPro" id="IPR039913">
    <property type="entry name" value="RPAP1/Rba50"/>
</dbReference>
<evidence type="ECO:0000256" key="1">
    <source>
        <dbReference type="ARBA" id="ARBA00009953"/>
    </source>
</evidence>
<dbReference type="EMBL" id="JAUEPN010000012">
    <property type="protein sequence ID" value="KAK3290714.1"/>
    <property type="molecule type" value="Genomic_DNA"/>
</dbReference>
<evidence type="ECO:0000313" key="5">
    <source>
        <dbReference type="EMBL" id="KAK3290714.1"/>
    </source>
</evidence>
<dbReference type="Pfam" id="PF08621">
    <property type="entry name" value="RPAP1_N"/>
    <property type="match status" value="1"/>
</dbReference>
<organism evidence="5 6">
    <name type="scientific">Chaetomium fimeti</name>
    <dbReference type="NCBI Taxonomy" id="1854472"/>
    <lineage>
        <taxon>Eukaryota</taxon>
        <taxon>Fungi</taxon>
        <taxon>Dikarya</taxon>
        <taxon>Ascomycota</taxon>
        <taxon>Pezizomycotina</taxon>
        <taxon>Sordariomycetes</taxon>
        <taxon>Sordariomycetidae</taxon>
        <taxon>Sordariales</taxon>
        <taxon>Chaetomiaceae</taxon>
        <taxon>Chaetomium</taxon>
    </lineage>
</organism>
<keyword evidence="6" id="KW-1185">Reference proteome</keyword>
<gene>
    <name evidence="5" type="ORF">B0H64DRAFT_411950</name>
</gene>
<evidence type="ECO:0000256" key="2">
    <source>
        <dbReference type="SAM" id="MobiDB-lite"/>
    </source>
</evidence>
<feature type="domain" description="RPAP1 C-terminal" evidence="3">
    <location>
        <begin position="304"/>
        <end position="370"/>
    </location>
</feature>
<protein>
    <submittedName>
        <fullName evidence="5">RPAP1-like protein</fullName>
    </submittedName>
</protein>
<evidence type="ECO:0000259" key="3">
    <source>
        <dbReference type="Pfam" id="PF08620"/>
    </source>
</evidence>
<dbReference type="AlphaFoldDB" id="A0AAE0H6H8"/>
<feature type="compositionally biased region" description="Low complexity" evidence="2">
    <location>
        <begin position="50"/>
        <end position="68"/>
    </location>
</feature>
<reference evidence="5" key="2">
    <citation type="submission" date="2023-06" db="EMBL/GenBank/DDBJ databases">
        <authorList>
            <consortium name="Lawrence Berkeley National Laboratory"/>
            <person name="Haridas S."/>
            <person name="Hensen N."/>
            <person name="Bonometti L."/>
            <person name="Westerberg I."/>
            <person name="Brannstrom I.O."/>
            <person name="Guillou S."/>
            <person name="Cros-Aarteil S."/>
            <person name="Calhoun S."/>
            <person name="Kuo A."/>
            <person name="Mondo S."/>
            <person name="Pangilinan J."/>
            <person name="Riley R."/>
            <person name="Labutti K."/>
            <person name="Andreopoulos B."/>
            <person name="Lipzen A."/>
            <person name="Chen C."/>
            <person name="Yanf M."/>
            <person name="Daum C."/>
            <person name="Ng V."/>
            <person name="Clum A."/>
            <person name="Steindorff A."/>
            <person name="Ohm R."/>
            <person name="Martin F."/>
            <person name="Silar P."/>
            <person name="Natvig D."/>
            <person name="Lalanne C."/>
            <person name="Gautier V."/>
            <person name="Ament-Velasquez S.L."/>
            <person name="Kruys A."/>
            <person name="Hutchinson M.I."/>
            <person name="Powell A.J."/>
            <person name="Barry K."/>
            <person name="Miller A.N."/>
            <person name="Grigoriev I.V."/>
            <person name="Debuchy R."/>
            <person name="Gladieux P."/>
            <person name="Thoren M.H."/>
            <person name="Johannesson H."/>
        </authorList>
    </citation>
    <scope>NUCLEOTIDE SEQUENCE</scope>
    <source>
        <strain evidence="5">CBS 168.71</strain>
    </source>
</reference>
<sequence>MDVTLGILDIEEKKIGHIDTPKPPAAAGSKGFPVSKKRVSAFKNQLKGKPTSASPAPTSRTPSAGPSSQNDVPRRDAKVDERRGIDEENKAVLNSMSPDEIAQAQRELFSGANPKLIQMLLRRANLDEPTGPSPFDVPSPESPPAPNPRSPPTPQSRQVTVEDDPEESHESDPIPAPVINDNNELNDPDDYDEDAEPPVPPPNLFPVTSIARPKRATPKPAAATNDALSADIPHNTHFPPAPAVPDLDPSDPDFLQTMHQKFFPNLPADPSKLAWMAPLPTPDSAADRESPYYPGQDALPISALRFDFRGALIPPRASRAIPVSKGLHHHGEAPEAAGYTVPELARLARSSVAPQRCLAYQTLGRMLYRLGRGDWGEGVGGRGGDEDDLAFGLWRCFKEGRVLESLEEEAGLPEWKGHMSSKAYATEALWLFEKGGWREKWRGM</sequence>
<dbReference type="RefSeq" id="XP_062654228.1">
    <property type="nucleotide sequence ID" value="XM_062804887.1"/>
</dbReference>
<proteinExistence type="inferred from homology"/>
<feature type="compositionally biased region" description="Basic and acidic residues" evidence="2">
    <location>
        <begin position="10"/>
        <end position="20"/>
    </location>
</feature>
<comment type="caution">
    <text evidence="5">The sequence shown here is derived from an EMBL/GenBank/DDBJ whole genome shotgun (WGS) entry which is preliminary data.</text>
</comment>
<dbReference type="InterPro" id="IPR013930">
    <property type="entry name" value="RPAP1_N"/>
</dbReference>
<dbReference type="PANTHER" id="PTHR21483">
    <property type="entry name" value="RNA POLYMERASE II-ASSOCIATED PROTEIN 1"/>
    <property type="match status" value="1"/>
</dbReference>
<evidence type="ECO:0000259" key="4">
    <source>
        <dbReference type="Pfam" id="PF08621"/>
    </source>
</evidence>
<feature type="region of interest" description="Disordered" evidence="2">
    <location>
        <begin position="120"/>
        <end position="209"/>
    </location>
</feature>
<accession>A0AAE0H6H8</accession>
<dbReference type="GeneID" id="87841835"/>
<evidence type="ECO:0000313" key="6">
    <source>
        <dbReference type="Proteomes" id="UP001278766"/>
    </source>
</evidence>
<feature type="compositionally biased region" description="Pro residues" evidence="2">
    <location>
        <begin position="131"/>
        <end position="154"/>
    </location>
</feature>
<dbReference type="Proteomes" id="UP001278766">
    <property type="component" value="Unassembled WGS sequence"/>
</dbReference>
<dbReference type="Pfam" id="PF08620">
    <property type="entry name" value="RPAP1_C"/>
    <property type="match status" value="1"/>
</dbReference>
<dbReference type="PANTHER" id="PTHR21483:SF18">
    <property type="entry name" value="RNA POLYMERASE II-ASSOCIATED PROTEIN 1"/>
    <property type="match status" value="1"/>
</dbReference>